<proteinExistence type="predicted"/>
<accession>A0AAE1T0Q8</accession>
<comment type="caution">
    <text evidence="2">The sequence shown here is derived from an EMBL/GenBank/DDBJ whole genome shotgun (WGS) entry which is preliminary data.</text>
</comment>
<sequence length="105" mass="12429">MERCSYELVKYETLDKMVEKEVRVAHSLNGKRDVSYNYLDHETKLIFVKDGITFKELTQQIFETLTQQTQQKTYDLTQVRKRPKECVTKQPENQQPNLKKEEGGS</sequence>
<organism evidence="2 3">
    <name type="scientific">Anisodus tanguticus</name>
    <dbReference type="NCBI Taxonomy" id="243964"/>
    <lineage>
        <taxon>Eukaryota</taxon>
        <taxon>Viridiplantae</taxon>
        <taxon>Streptophyta</taxon>
        <taxon>Embryophyta</taxon>
        <taxon>Tracheophyta</taxon>
        <taxon>Spermatophyta</taxon>
        <taxon>Magnoliopsida</taxon>
        <taxon>eudicotyledons</taxon>
        <taxon>Gunneridae</taxon>
        <taxon>Pentapetalae</taxon>
        <taxon>asterids</taxon>
        <taxon>lamiids</taxon>
        <taxon>Solanales</taxon>
        <taxon>Solanaceae</taxon>
        <taxon>Solanoideae</taxon>
        <taxon>Hyoscyameae</taxon>
        <taxon>Anisodus</taxon>
    </lineage>
</organism>
<keyword evidence="3" id="KW-1185">Reference proteome</keyword>
<name>A0AAE1T0Q8_9SOLA</name>
<reference evidence="2" key="1">
    <citation type="submission" date="2023-12" db="EMBL/GenBank/DDBJ databases">
        <title>Genome assembly of Anisodus tanguticus.</title>
        <authorList>
            <person name="Wang Y.-J."/>
        </authorList>
    </citation>
    <scope>NUCLEOTIDE SEQUENCE</scope>
    <source>
        <strain evidence="2">KB-2021</strain>
        <tissue evidence="2">Leaf</tissue>
    </source>
</reference>
<feature type="region of interest" description="Disordered" evidence="1">
    <location>
        <begin position="80"/>
        <end position="105"/>
    </location>
</feature>
<evidence type="ECO:0000256" key="1">
    <source>
        <dbReference type="SAM" id="MobiDB-lite"/>
    </source>
</evidence>
<evidence type="ECO:0000313" key="2">
    <source>
        <dbReference type="EMBL" id="KAK4379482.1"/>
    </source>
</evidence>
<gene>
    <name evidence="2" type="ORF">RND71_001344</name>
</gene>
<dbReference type="AlphaFoldDB" id="A0AAE1T0Q8"/>
<dbReference type="EMBL" id="JAVYJV010000001">
    <property type="protein sequence ID" value="KAK4379482.1"/>
    <property type="molecule type" value="Genomic_DNA"/>
</dbReference>
<protein>
    <submittedName>
        <fullName evidence="2">Uncharacterized protein</fullName>
    </submittedName>
</protein>
<evidence type="ECO:0000313" key="3">
    <source>
        <dbReference type="Proteomes" id="UP001291623"/>
    </source>
</evidence>
<dbReference type="Proteomes" id="UP001291623">
    <property type="component" value="Unassembled WGS sequence"/>
</dbReference>